<evidence type="ECO:0000256" key="2">
    <source>
        <dbReference type="ARBA" id="ARBA00023027"/>
    </source>
</evidence>
<keyword evidence="4" id="KW-0560">Oxidoreductase</keyword>
<dbReference type="Gene3D" id="3.40.605.10">
    <property type="entry name" value="Aldehyde Dehydrogenase, Chain A, domain 1"/>
    <property type="match status" value="1"/>
</dbReference>
<dbReference type="Pfam" id="PF00171">
    <property type="entry name" value="Aldedh"/>
    <property type="match status" value="1"/>
</dbReference>
<dbReference type="GO" id="GO:0016620">
    <property type="term" value="F:oxidoreductase activity, acting on the aldehyde or oxo group of donors, NAD or NADP as acceptor"/>
    <property type="evidence" value="ECO:0007669"/>
    <property type="project" value="InterPro"/>
</dbReference>
<dbReference type="EC" id="1.2.1.85" evidence="4"/>
<accession>A0A645CE24</accession>
<gene>
    <name evidence="4" type="primary">xylG_22</name>
    <name evidence="4" type="ORF">SDC9_122154</name>
</gene>
<comment type="similarity">
    <text evidence="1">Belongs to the aldehyde dehydrogenase family.</text>
</comment>
<proteinExistence type="inferred from homology"/>
<organism evidence="4">
    <name type="scientific">bioreactor metagenome</name>
    <dbReference type="NCBI Taxonomy" id="1076179"/>
    <lineage>
        <taxon>unclassified sequences</taxon>
        <taxon>metagenomes</taxon>
        <taxon>ecological metagenomes</taxon>
    </lineage>
</organism>
<dbReference type="InterPro" id="IPR016162">
    <property type="entry name" value="Ald_DH_N"/>
</dbReference>
<evidence type="ECO:0000256" key="1">
    <source>
        <dbReference type="ARBA" id="ARBA00009986"/>
    </source>
</evidence>
<dbReference type="PANTHER" id="PTHR43720:SF2">
    <property type="entry name" value="2-AMINOMUCONIC SEMIALDEHYDE DEHYDROGENASE"/>
    <property type="match status" value="1"/>
</dbReference>
<sequence length="102" mass="11027">MACLIPFKDEAQAIALANDISYGLSSYVWTESVGRAHRVAAAIEAGMCFVNSQNVRDLRQPFGGTKASGVGREGGTWSYEVFCEPKNVAVSLGDHHIPRWGV</sequence>
<dbReference type="InterPro" id="IPR015590">
    <property type="entry name" value="Aldehyde_DH_dom"/>
</dbReference>
<dbReference type="InterPro" id="IPR016161">
    <property type="entry name" value="Ald_DH/histidinol_DH"/>
</dbReference>
<reference evidence="4" key="1">
    <citation type="submission" date="2019-08" db="EMBL/GenBank/DDBJ databases">
        <authorList>
            <person name="Kucharzyk K."/>
            <person name="Murdoch R.W."/>
            <person name="Higgins S."/>
            <person name="Loffler F."/>
        </authorList>
    </citation>
    <scope>NUCLEOTIDE SEQUENCE</scope>
</reference>
<comment type="caution">
    <text evidence="4">The sequence shown here is derived from an EMBL/GenBank/DDBJ whole genome shotgun (WGS) entry which is preliminary data.</text>
</comment>
<dbReference type="PANTHER" id="PTHR43720">
    <property type="entry name" value="2-AMINOMUCONIC SEMIALDEHYDE DEHYDROGENASE"/>
    <property type="match status" value="1"/>
</dbReference>
<keyword evidence="2" id="KW-0520">NAD</keyword>
<evidence type="ECO:0000313" key="4">
    <source>
        <dbReference type="EMBL" id="MPM75163.1"/>
    </source>
</evidence>
<protein>
    <submittedName>
        <fullName evidence="4">2-hydroxymuconic semialdehyde dehydrogenase</fullName>
        <ecNumber evidence="4">1.2.1.85</ecNumber>
    </submittedName>
</protein>
<dbReference type="Gene3D" id="3.40.309.10">
    <property type="entry name" value="Aldehyde Dehydrogenase, Chain A, domain 2"/>
    <property type="match status" value="1"/>
</dbReference>
<dbReference type="SUPFAM" id="SSF53720">
    <property type="entry name" value="ALDH-like"/>
    <property type="match status" value="1"/>
</dbReference>
<name>A0A645CE24_9ZZZZ</name>
<dbReference type="EMBL" id="VSSQ01026443">
    <property type="protein sequence ID" value="MPM75163.1"/>
    <property type="molecule type" value="Genomic_DNA"/>
</dbReference>
<evidence type="ECO:0000259" key="3">
    <source>
        <dbReference type="Pfam" id="PF00171"/>
    </source>
</evidence>
<feature type="domain" description="Aldehyde dehydrogenase" evidence="3">
    <location>
        <begin position="2"/>
        <end position="88"/>
    </location>
</feature>
<dbReference type="AlphaFoldDB" id="A0A645CE24"/>
<dbReference type="InterPro" id="IPR016163">
    <property type="entry name" value="Ald_DH_C"/>
</dbReference>